<dbReference type="SUPFAM" id="SSF52540">
    <property type="entry name" value="P-loop containing nucleoside triphosphate hydrolases"/>
    <property type="match status" value="1"/>
</dbReference>
<dbReference type="SUPFAM" id="SSF55781">
    <property type="entry name" value="GAF domain-like"/>
    <property type="match status" value="1"/>
</dbReference>
<dbReference type="SMART" id="SM00267">
    <property type="entry name" value="GGDEF"/>
    <property type="match status" value="1"/>
</dbReference>
<keyword evidence="2" id="KW-0175">Coiled coil</keyword>
<dbReference type="PANTHER" id="PTHR43642">
    <property type="entry name" value="HYBRID SIGNAL TRANSDUCTION HISTIDINE KINASE G"/>
    <property type="match status" value="1"/>
</dbReference>
<dbReference type="Gene3D" id="3.30.200.20">
    <property type="entry name" value="Phosphorylase Kinase, domain 1"/>
    <property type="match status" value="1"/>
</dbReference>
<dbReference type="Pfam" id="PF00990">
    <property type="entry name" value="GGDEF"/>
    <property type="match status" value="1"/>
</dbReference>
<dbReference type="eggNOG" id="COG3899">
    <property type="taxonomic scope" value="Bacteria"/>
</dbReference>
<dbReference type="NCBIfam" id="TIGR00254">
    <property type="entry name" value="GGDEF"/>
    <property type="match status" value="1"/>
</dbReference>
<dbReference type="InterPro" id="IPR041664">
    <property type="entry name" value="AAA_16"/>
</dbReference>
<dbReference type="PROSITE" id="PS50011">
    <property type="entry name" value="PROTEIN_KINASE_DOM"/>
    <property type="match status" value="1"/>
</dbReference>
<protein>
    <submittedName>
        <fullName evidence="5">Putative phytochrome sensor protein</fullName>
    </submittedName>
</protein>
<dbReference type="InterPro" id="IPR053159">
    <property type="entry name" value="Hybrid_Histidine_Kinase"/>
</dbReference>
<feature type="domain" description="Protein kinase" evidence="3">
    <location>
        <begin position="7"/>
        <end position="265"/>
    </location>
</feature>
<evidence type="ECO:0000259" key="4">
    <source>
        <dbReference type="PROSITE" id="PS50887"/>
    </source>
</evidence>
<dbReference type="eggNOG" id="COG0515">
    <property type="taxonomic scope" value="Bacteria"/>
</dbReference>
<dbReference type="InterPro" id="IPR003018">
    <property type="entry name" value="GAF"/>
</dbReference>
<reference evidence="6" key="1">
    <citation type="submission" date="2015-07" db="EMBL/GenBank/DDBJ databases">
        <title>Near-Complete Genome Sequence of the Cellulolytic Bacterium Bacteroides (Pseudobacteroides) cellulosolvens ATCC 35603.</title>
        <authorList>
            <person name="Dassa B."/>
            <person name="Utturkar S.M."/>
            <person name="Klingeman D.M."/>
            <person name="Hurt R.A."/>
            <person name="Keller M."/>
            <person name="Xu J."/>
            <person name="Reddy Y.H.K."/>
            <person name="Borovok I."/>
            <person name="Grinberg I.R."/>
            <person name="Lamed R."/>
            <person name="Zhivin O."/>
            <person name="Bayer E.A."/>
            <person name="Brown S.D."/>
        </authorList>
    </citation>
    <scope>NUCLEOTIDE SEQUENCE [LARGE SCALE GENOMIC DNA]</scope>
    <source>
        <strain evidence="6">DSM 2933</strain>
    </source>
</reference>
<dbReference type="Gene3D" id="3.30.450.40">
    <property type="match status" value="1"/>
</dbReference>
<accession>A0A0L6JWH2</accession>
<feature type="coiled-coil region" evidence="2">
    <location>
        <begin position="1485"/>
        <end position="1512"/>
    </location>
</feature>
<dbReference type="RefSeq" id="WP_036943331.1">
    <property type="nucleotide sequence ID" value="NZ_JQKC01000021.1"/>
</dbReference>
<dbReference type="InterPro" id="IPR029787">
    <property type="entry name" value="Nucleotide_cyclase"/>
</dbReference>
<dbReference type="GO" id="GO:0004672">
    <property type="term" value="F:protein kinase activity"/>
    <property type="evidence" value="ECO:0007669"/>
    <property type="project" value="InterPro"/>
</dbReference>
<dbReference type="InterPro" id="IPR000160">
    <property type="entry name" value="GGDEF_dom"/>
</dbReference>
<comment type="caution">
    <text evidence="5">The sequence shown here is derived from an EMBL/GenBank/DDBJ whole genome shotgun (WGS) entry which is preliminary data.</text>
</comment>
<dbReference type="InterPro" id="IPR011009">
    <property type="entry name" value="Kinase-like_dom_sf"/>
</dbReference>
<dbReference type="PANTHER" id="PTHR43642:SF1">
    <property type="entry name" value="HYBRID SIGNAL TRANSDUCTION HISTIDINE KINASE G"/>
    <property type="match status" value="1"/>
</dbReference>
<name>A0A0L6JWH2_9FIRM</name>
<feature type="domain" description="GGDEF" evidence="4">
    <location>
        <begin position="1556"/>
        <end position="1695"/>
    </location>
</feature>
<evidence type="ECO:0000259" key="3">
    <source>
        <dbReference type="PROSITE" id="PS50011"/>
    </source>
</evidence>
<dbReference type="Pfam" id="PF13191">
    <property type="entry name" value="AAA_16"/>
    <property type="match status" value="1"/>
</dbReference>
<evidence type="ECO:0000313" key="6">
    <source>
        <dbReference type="Proteomes" id="UP000036923"/>
    </source>
</evidence>
<dbReference type="GO" id="GO:0016020">
    <property type="term" value="C:membrane"/>
    <property type="evidence" value="ECO:0007669"/>
    <property type="project" value="UniProtKB-SubCell"/>
</dbReference>
<comment type="subcellular location">
    <subcellularLocation>
        <location evidence="1">Membrane</location>
        <topology evidence="1">Single-pass membrane protein</topology>
    </subcellularLocation>
</comment>
<gene>
    <name evidence="5" type="ORF">Bccel_5049</name>
</gene>
<keyword evidence="6" id="KW-1185">Reference proteome</keyword>
<dbReference type="SUPFAM" id="SSF55073">
    <property type="entry name" value="Nucleotide cyclase"/>
    <property type="match status" value="1"/>
</dbReference>
<dbReference type="EMBL" id="LGTC01000001">
    <property type="protein sequence ID" value="KNY29772.1"/>
    <property type="molecule type" value="Genomic_DNA"/>
</dbReference>
<dbReference type="InterPro" id="IPR000719">
    <property type="entry name" value="Prot_kinase_dom"/>
</dbReference>
<dbReference type="CDD" id="cd01949">
    <property type="entry name" value="GGDEF"/>
    <property type="match status" value="1"/>
</dbReference>
<dbReference type="SUPFAM" id="SSF56112">
    <property type="entry name" value="Protein kinase-like (PK-like)"/>
    <property type="match status" value="1"/>
</dbReference>
<dbReference type="Gene3D" id="3.30.70.270">
    <property type="match status" value="1"/>
</dbReference>
<organism evidence="5 6">
    <name type="scientific">Pseudobacteroides cellulosolvens ATCC 35603 = DSM 2933</name>
    <dbReference type="NCBI Taxonomy" id="398512"/>
    <lineage>
        <taxon>Bacteria</taxon>
        <taxon>Bacillati</taxon>
        <taxon>Bacillota</taxon>
        <taxon>Clostridia</taxon>
        <taxon>Eubacteriales</taxon>
        <taxon>Oscillospiraceae</taxon>
        <taxon>Pseudobacteroides</taxon>
    </lineage>
</organism>
<dbReference type="STRING" id="398512.Bccel_5049"/>
<proteinExistence type="predicted"/>
<dbReference type="SMART" id="SM00065">
    <property type="entry name" value="GAF"/>
    <property type="match status" value="1"/>
</dbReference>
<dbReference type="Gene3D" id="3.40.50.300">
    <property type="entry name" value="P-loop containing nucleotide triphosphate hydrolases"/>
    <property type="match status" value="1"/>
</dbReference>
<dbReference type="OrthoDB" id="9801841at2"/>
<evidence type="ECO:0000256" key="1">
    <source>
        <dbReference type="ARBA" id="ARBA00004167"/>
    </source>
</evidence>
<sequence>MINLSGYEISEQIFKSPETTVLRAKHISDNRKVIIKVLNNEYPAADRLENFRREYELTRRLTGDKVINMYSLDNFDNSLAIVMEDFDGKSLAEILKTTKFTLEEKLLISIDIADAIMQIHKQKVIHKDINPFNILLNINTKQIKIIDFGISTDLKSEKPQNLFVLEGTLPYISPEQTGKVNRAIDYRSDYYSLGVTLYEIFTGQLPFLGDGLEIAYSHIAKIPKEPKVVNNEIPTAISDIIMKLMAKNAEDRYQSIQGLKYDLNFCLENLESRQKLINFETAQKDFSDKFQLPEKLYGREKEIENLAKAFESLKSSELRLLLVAGYSGIGKTTIIKEFYRMSLNKSNYFISGKFNKMQKSNPYSAIILAFRELMRGIITEYTNIEKWKDILIEALGPNAKILIDLIPELGQIIGQHPEVPKLSPSEEKNRFLMVFRDFIRVFARKEHPLVIFLDDLQWCDFSTTDFLKYIITTIEAGNLLIIGSYRDNEINEEHPLLQMVDELKGTFGSDGFLNKILLEPLPEHVVNQMVADTLKRHYSDTYMLTNYIYRKTKGNAFFARQFLYSLHQKGAFKFDYDKHTWNWSLEELDEVHISDNVVEFLIQSLNMLPADSLKILKKASCIGNSFDLRTLYLICNEFENISDALWTIIDKDLIIPLNNDYRLLYMPKEELIKSSMDIRFHFSHDKIQQAAYSLFSDEEKLAIHQEIGKTLFESYTVENSIDSSIFEVINHLNIAKDLLIEKNERFNLMELNFKAGKQAKGNSAYDIAINHFNVGKSLLTKAEWKECPEKLFEFSYELTESNYLAGKIENSLDCCSRLLKSASNNIQKARAISLKAKILDNKGEKKALVIDEVRKGLKLLGVHLPEDAEQIDRRLSQGITKMQAYLDKCSIESFVNLPKMTDESRKMVMQLFFQVQPATFQYYPPLNFLIQIIMFDMALSYGTTQVSCKNIAECGIIYGPLLNNYDMAYRFGQTSFVLLEKLDAKLYKAGCYFIFATFISHWKAHYSESLNYFDMCLKNALETGDIEHAVYSCTHKLKHILYSGINLNDCRIEGENVLKFFKDVNISFLEPSIRIFLNFIKQLQSTYNYEVENSLLQEALLSQNIWLLCVFGQCNLISNYVLENFEAADRWNTFTQPYLNGGTGHFSMPDHIMFQSLVLIKKYEKSAENERQILVDSIVKNVEILKVWSDNCPSNFAHKYYLVCAELARVQNKSLESIVVLYNKALNSIAPGDFINMKALINELLGEFWINRDDKFIGKAYIKEAYYFYTKWGAFSKIRILEKKYAHFFTDFSKLNFKFASPNKKHINTKFTEALSLDLGSILKATQAISSEIKIDKLLKVLMNTIIENAGAQSGCLILKRETKNDLYVEALKSRDDEEIQVMQSIPFNDSKDFCPEIVQYVVRTRENIVIDNASKNPNFQNIKYVLDNKTKSVMCMPIIYQNDLKGIIYLENNLLENVFTIERLETLKIISSQITISIENAQLYENLEEKVRQRTEQLELANNELKELALHDPLTRLHNRRYVYEYITGLSESFVKSKAAVYYNRQKRDLSIGNNVIGIYLIDIDFFKNVNDTYGHATGDEVLIKITKVLKSLIRDDDYIVRWGGEEFLIILNKTKVEYLTVFSKKVLTLVSETPLELPEGKKIYITCSIGCTYLPFEPEISDLFTLEQTINISDFAMYKAKEKGRNRAVHVNLQNLNNLSREEIKTYLANLKRNSDVDDKFITIEEIE</sequence>
<dbReference type="Pfam" id="PF00069">
    <property type="entry name" value="Pkinase"/>
    <property type="match status" value="1"/>
</dbReference>
<dbReference type="Proteomes" id="UP000036923">
    <property type="component" value="Unassembled WGS sequence"/>
</dbReference>
<dbReference type="InterPro" id="IPR027417">
    <property type="entry name" value="P-loop_NTPase"/>
</dbReference>
<evidence type="ECO:0000313" key="5">
    <source>
        <dbReference type="EMBL" id="KNY29772.1"/>
    </source>
</evidence>
<dbReference type="InterPro" id="IPR043128">
    <property type="entry name" value="Rev_trsase/Diguanyl_cyclase"/>
</dbReference>
<dbReference type="InterPro" id="IPR029016">
    <property type="entry name" value="GAF-like_dom_sf"/>
</dbReference>
<evidence type="ECO:0000256" key="2">
    <source>
        <dbReference type="SAM" id="Coils"/>
    </source>
</evidence>
<dbReference type="GO" id="GO:0005524">
    <property type="term" value="F:ATP binding"/>
    <property type="evidence" value="ECO:0007669"/>
    <property type="project" value="InterPro"/>
</dbReference>
<dbReference type="PATRIC" id="fig|398512.5.peg.5289"/>
<dbReference type="Pfam" id="PF01590">
    <property type="entry name" value="GAF"/>
    <property type="match status" value="1"/>
</dbReference>
<dbReference type="Gene3D" id="1.10.510.10">
    <property type="entry name" value="Transferase(Phosphotransferase) domain 1"/>
    <property type="match status" value="1"/>
</dbReference>
<dbReference type="eggNOG" id="COG3706">
    <property type="taxonomic scope" value="Bacteria"/>
</dbReference>
<dbReference type="CDD" id="cd14014">
    <property type="entry name" value="STKc_PknB_like"/>
    <property type="match status" value="1"/>
</dbReference>
<dbReference type="PROSITE" id="PS50887">
    <property type="entry name" value="GGDEF"/>
    <property type="match status" value="1"/>
</dbReference>